<feature type="region of interest" description="Disordered" evidence="1">
    <location>
        <begin position="54"/>
        <end position="91"/>
    </location>
</feature>
<keyword evidence="4" id="KW-1185">Reference proteome</keyword>
<dbReference type="Proteomes" id="UP001163726">
    <property type="component" value="Chromosome"/>
</dbReference>
<accession>A0ABY7AL57</accession>
<sequence>MPLYDYKCSKHGVFQKMVPIALGDKPCECPHCAQLSARVILVAPEILNMATEKRKAHETNEKASHQPVFSTVESRDKKHGRNCGCESKASKSSRAVYLADGSKIFPSARPWMISH</sequence>
<feature type="domain" description="Putative regulatory protein FmdB zinc ribbon" evidence="2">
    <location>
        <begin position="1"/>
        <end position="41"/>
    </location>
</feature>
<feature type="compositionally biased region" description="Basic and acidic residues" evidence="1">
    <location>
        <begin position="54"/>
        <end position="64"/>
    </location>
</feature>
<protein>
    <submittedName>
        <fullName evidence="3">Zinc ribbon domain-containing protein</fullName>
    </submittedName>
</protein>
<dbReference type="Pfam" id="PF09723">
    <property type="entry name" value="Zn_ribbon_8"/>
    <property type="match status" value="1"/>
</dbReference>
<organism evidence="3 4">
    <name type="scientific">Catenovulum adriaticum</name>
    <dbReference type="NCBI Taxonomy" id="2984846"/>
    <lineage>
        <taxon>Bacteria</taxon>
        <taxon>Pseudomonadati</taxon>
        <taxon>Pseudomonadota</taxon>
        <taxon>Gammaproteobacteria</taxon>
        <taxon>Alteromonadales</taxon>
        <taxon>Alteromonadaceae</taxon>
        <taxon>Catenovulum</taxon>
    </lineage>
</organism>
<evidence type="ECO:0000256" key="1">
    <source>
        <dbReference type="SAM" id="MobiDB-lite"/>
    </source>
</evidence>
<reference evidence="3" key="1">
    <citation type="submission" date="2022-10" db="EMBL/GenBank/DDBJ databases">
        <title>Catenovulum adriacola sp. nov. isolated in the Harbour of Susak.</title>
        <authorList>
            <person name="Schoch T."/>
            <person name="Reich S.J."/>
            <person name="Stoeferle S."/>
            <person name="Flaiz M."/>
            <person name="Kazda M."/>
            <person name="Riedel C.U."/>
            <person name="Duerre P."/>
        </authorList>
    </citation>
    <scope>NUCLEOTIDE SEQUENCE</scope>
    <source>
        <strain evidence="3">TS8</strain>
    </source>
</reference>
<evidence type="ECO:0000313" key="3">
    <source>
        <dbReference type="EMBL" id="WAJ70209.1"/>
    </source>
</evidence>
<evidence type="ECO:0000313" key="4">
    <source>
        <dbReference type="Proteomes" id="UP001163726"/>
    </source>
</evidence>
<dbReference type="EMBL" id="CP109965">
    <property type="protein sequence ID" value="WAJ70209.1"/>
    <property type="molecule type" value="Genomic_DNA"/>
</dbReference>
<dbReference type="SMART" id="SM00834">
    <property type="entry name" value="CxxC_CXXC_SSSS"/>
    <property type="match status" value="1"/>
</dbReference>
<dbReference type="NCBIfam" id="TIGR02605">
    <property type="entry name" value="CxxC_CxxC_SSSS"/>
    <property type="match status" value="1"/>
</dbReference>
<gene>
    <name evidence="3" type="ORF">OLW01_13860</name>
</gene>
<dbReference type="InterPro" id="IPR013429">
    <property type="entry name" value="Regulatory_FmdB_Zinc_ribbon"/>
</dbReference>
<dbReference type="RefSeq" id="WP_268074513.1">
    <property type="nucleotide sequence ID" value="NZ_CP109965.1"/>
</dbReference>
<evidence type="ECO:0000259" key="2">
    <source>
        <dbReference type="SMART" id="SM00834"/>
    </source>
</evidence>
<proteinExistence type="predicted"/>
<name>A0ABY7AL57_9ALTE</name>